<comment type="similarity">
    <text evidence="1">Belongs to the glycosyltransferase 10 family.</text>
</comment>
<dbReference type="EMBL" id="CP047650">
    <property type="protein sequence ID" value="QHJ00160.1"/>
    <property type="molecule type" value="Genomic_DNA"/>
</dbReference>
<dbReference type="InterPro" id="IPR055270">
    <property type="entry name" value="Glyco_tran_10_C"/>
</dbReference>
<dbReference type="AlphaFoldDB" id="A0A857JAT2"/>
<dbReference type="Proteomes" id="UP000464787">
    <property type="component" value="Chromosome"/>
</dbReference>
<keyword evidence="3" id="KW-0808">Transferase</keyword>
<evidence type="ECO:0000256" key="2">
    <source>
        <dbReference type="ARBA" id="ARBA00022676"/>
    </source>
</evidence>
<dbReference type="KEGG" id="xyk:GT347_20570"/>
<keyword evidence="2" id="KW-0328">Glycosyltransferase</keyword>
<dbReference type="RefSeq" id="WP_160553970.1">
    <property type="nucleotide sequence ID" value="NZ_CP047650.1"/>
</dbReference>
<dbReference type="Gene3D" id="3.40.50.11660">
    <property type="entry name" value="Glycosyl transferase family 10, C-terminal domain"/>
    <property type="match status" value="1"/>
</dbReference>
<proteinExistence type="inferred from homology"/>
<dbReference type="InterPro" id="IPR001503">
    <property type="entry name" value="Glyco_trans_10"/>
</dbReference>
<dbReference type="Pfam" id="PF00852">
    <property type="entry name" value="Glyco_transf_10"/>
    <property type="match status" value="1"/>
</dbReference>
<gene>
    <name evidence="5" type="ORF">GT347_20570</name>
</gene>
<dbReference type="InterPro" id="IPR038577">
    <property type="entry name" value="GT10-like_C_sf"/>
</dbReference>
<dbReference type="PANTHER" id="PTHR11929:SF194">
    <property type="entry name" value="ALPHA-(1,3)-FUCOSYLTRANSFERASE 10"/>
    <property type="match status" value="1"/>
</dbReference>
<dbReference type="PANTHER" id="PTHR11929">
    <property type="entry name" value="ALPHA- 1,3 -FUCOSYLTRANSFERASE"/>
    <property type="match status" value="1"/>
</dbReference>
<evidence type="ECO:0000313" key="5">
    <source>
        <dbReference type="EMBL" id="QHJ00160.1"/>
    </source>
</evidence>
<name>A0A857JAT2_9BURK</name>
<keyword evidence="6" id="KW-1185">Reference proteome</keyword>
<evidence type="ECO:0000259" key="4">
    <source>
        <dbReference type="Pfam" id="PF00852"/>
    </source>
</evidence>
<dbReference type="GO" id="GO:0008417">
    <property type="term" value="F:fucosyltransferase activity"/>
    <property type="evidence" value="ECO:0007669"/>
    <property type="project" value="InterPro"/>
</dbReference>
<dbReference type="SUPFAM" id="SSF53756">
    <property type="entry name" value="UDP-Glycosyltransferase/glycogen phosphorylase"/>
    <property type="match status" value="1"/>
</dbReference>
<protein>
    <recommendedName>
        <fullName evidence="4">Fucosyltransferase C-terminal domain-containing protein</fullName>
    </recommendedName>
</protein>
<accession>A0A857JAT2</accession>
<dbReference type="GO" id="GO:0016020">
    <property type="term" value="C:membrane"/>
    <property type="evidence" value="ECO:0007669"/>
    <property type="project" value="InterPro"/>
</dbReference>
<reference evidence="5 6" key="1">
    <citation type="submission" date="2020-01" db="EMBL/GenBank/DDBJ databases">
        <title>Genome sequencing of strain KACC 21265.</title>
        <authorList>
            <person name="Heo J."/>
            <person name="Kim S.-J."/>
            <person name="Kim J.-S."/>
            <person name="Hong S.-B."/>
            <person name="Kwon S.-W."/>
        </authorList>
    </citation>
    <scope>NUCLEOTIDE SEQUENCE [LARGE SCALE GENOMIC DNA]</scope>
    <source>
        <strain evidence="5 6">KACC 21265</strain>
    </source>
</reference>
<evidence type="ECO:0000256" key="3">
    <source>
        <dbReference type="ARBA" id="ARBA00022679"/>
    </source>
</evidence>
<sequence length="346" mass="39875">MSTSIYIDPSYPSFLDGQLFNAQNSVLNRDDQLLPFIRVKEMLESRNVRVATADHIVDHSSSISGLDKPKYYSLGIASRFESIEKEGLAELDAFVIMEPPIVAPHLYKMLPRLSAVFNRVYLHNTVGDGYSMEGVNAGTLRKFYWPLPYDGVLSQHWSRSDRLPRAVVINGNHKAWGKPNELYSTRISAMVELSKFDCIDLYGMGWSKWWDRRSLWPAYFLNRRALMKIYKGHCASKYEVLAAYDFCLCLENMHMQGYITEKIFDCFFSGAIPMYAGAPDIANYIPSDCFIDRRHFASWTDMWRFASALSAKEKCVYRENAKNFLESERATPFFQSIDNVVCGWHK</sequence>
<evidence type="ECO:0000256" key="1">
    <source>
        <dbReference type="ARBA" id="ARBA00008919"/>
    </source>
</evidence>
<evidence type="ECO:0000313" key="6">
    <source>
        <dbReference type="Proteomes" id="UP000464787"/>
    </source>
</evidence>
<feature type="domain" description="Fucosyltransferase C-terminal" evidence="4">
    <location>
        <begin position="184"/>
        <end position="314"/>
    </location>
</feature>
<organism evidence="5 6">
    <name type="scientific">Xylophilus rhododendri</name>
    <dbReference type="NCBI Taxonomy" id="2697032"/>
    <lineage>
        <taxon>Bacteria</taxon>
        <taxon>Pseudomonadati</taxon>
        <taxon>Pseudomonadota</taxon>
        <taxon>Betaproteobacteria</taxon>
        <taxon>Burkholderiales</taxon>
        <taxon>Xylophilus</taxon>
    </lineage>
</organism>